<dbReference type="Proteomes" id="UP000041254">
    <property type="component" value="Unassembled WGS sequence"/>
</dbReference>
<gene>
    <name evidence="1" type="ORF">Vbra_2305</name>
</gene>
<evidence type="ECO:0000313" key="2">
    <source>
        <dbReference type="Proteomes" id="UP000041254"/>
    </source>
</evidence>
<proteinExistence type="predicted"/>
<dbReference type="EMBL" id="CDMY01000738">
    <property type="protein sequence ID" value="CEM31870.1"/>
    <property type="molecule type" value="Genomic_DNA"/>
</dbReference>
<dbReference type="InParanoid" id="A0A0G4GNK8"/>
<dbReference type="AlphaFoldDB" id="A0A0G4GNK8"/>
<keyword evidence="2" id="KW-1185">Reference proteome</keyword>
<organism evidence="1 2">
    <name type="scientific">Vitrella brassicaformis (strain CCMP3155)</name>
    <dbReference type="NCBI Taxonomy" id="1169540"/>
    <lineage>
        <taxon>Eukaryota</taxon>
        <taxon>Sar</taxon>
        <taxon>Alveolata</taxon>
        <taxon>Colpodellida</taxon>
        <taxon>Vitrellaceae</taxon>
        <taxon>Vitrella</taxon>
    </lineage>
</organism>
<reference evidence="1 2" key="1">
    <citation type="submission" date="2014-11" db="EMBL/GenBank/DDBJ databases">
        <authorList>
            <person name="Zhu J."/>
            <person name="Qi W."/>
            <person name="Song R."/>
        </authorList>
    </citation>
    <scope>NUCLEOTIDE SEQUENCE [LARGE SCALE GENOMIC DNA]</scope>
</reference>
<sequence length="103" mass="11956">MSEATRIRSRIWSRRSEAGEEGDEDSKSRLPFRRAFPCDTFDPLRYEWLCIHTLIPIWAPQLCPELRTPLHVWTKCRIVPICRLIQAAPGQPLINNGAVSLYH</sequence>
<name>A0A0G4GNK8_VITBC</name>
<dbReference type="VEuPathDB" id="CryptoDB:Vbra_2305"/>
<dbReference type="PhylomeDB" id="A0A0G4GNK8"/>
<evidence type="ECO:0000313" key="1">
    <source>
        <dbReference type="EMBL" id="CEM31870.1"/>
    </source>
</evidence>
<protein>
    <submittedName>
        <fullName evidence="1">Uncharacterized protein</fullName>
    </submittedName>
</protein>
<accession>A0A0G4GNK8</accession>